<comment type="caution">
    <text evidence="2">The sequence shown here is derived from an EMBL/GenBank/DDBJ whole genome shotgun (WGS) entry which is preliminary data.</text>
</comment>
<proteinExistence type="predicted"/>
<protein>
    <recommendedName>
        <fullName evidence="4">Rod shape-determining protein RodA</fullName>
    </recommendedName>
</protein>
<accession>A0ABU4DPT5</accession>
<keyword evidence="1" id="KW-0812">Transmembrane</keyword>
<gene>
    <name evidence="2" type="ORF">ORD21_07535</name>
</gene>
<feature type="transmembrane region" description="Helical" evidence="1">
    <location>
        <begin position="30"/>
        <end position="49"/>
    </location>
</feature>
<dbReference type="Proteomes" id="UP001276150">
    <property type="component" value="Unassembled WGS sequence"/>
</dbReference>
<evidence type="ECO:0000313" key="2">
    <source>
        <dbReference type="EMBL" id="MDV6374438.1"/>
    </source>
</evidence>
<keyword evidence="1" id="KW-1133">Transmembrane helix</keyword>
<organism evidence="2 3">
    <name type="scientific">Deinococcus arenicola</name>
    <dbReference type="NCBI Taxonomy" id="2994950"/>
    <lineage>
        <taxon>Bacteria</taxon>
        <taxon>Thermotogati</taxon>
        <taxon>Deinococcota</taxon>
        <taxon>Deinococci</taxon>
        <taxon>Deinococcales</taxon>
        <taxon>Deinococcaceae</taxon>
        <taxon>Deinococcus</taxon>
    </lineage>
</organism>
<evidence type="ECO:0000313" key="3">
    <source>
        <dbReference type="Proteomes" id="UP001276150"/>
    </source>
</evidence>
<dbReference type="RefSeq" id="WP_317639758.1">
    <property type="nucleotide sequence ID" value="NZ_JAPMIV010000010.1"/>
</dbReference>
<reference evidence="2 3" key="1">
    <citation type="submission" date="2022-11" db="EMBL/GenBank/DDBJ databases">
        <title>Deinococcus ZS9-10, Low Temperature and Draught-tolerating, UV-resistant Bacteria from Continental Antarctica.</title>
        <authorList>
            <person name="Cheng L."/>
        </authorList>
    </citation>
    <scope>NUCLEOTIDE SEQUENCE [LARGE SCALE GENOMIC DNA]</scope>
    <source>
        <strain evidence="2 3">ZS9-10</strain>
    </source>
</reference>
<feature type="transmembrane region" description="Helical" evidence="1">
    <location>
        <begin position="61"/>
        <end position="78"/>
    </location>
</feature>
<sequence length="88" mass="9836">MTRTETRTEIRTEITPEARPLFILVRRHQGLVALGLMLIAASAMALDFFRSDLLGPHLIGLRLIYAGIALLTITYIWIVSTQDAERAA</sequence>
<keyword evidence="3" id="KW-1185">Reference proteome</keyword>
<name>A0ABU4DPT5_9DEIO</name>
<evidence type="ECO:0000256" key="1">
    <source>
        <dbReference type="SAM" id="Phobius"/>
    </source>
</evidence>
<evidence type="ECO:0008006" key="4">
    <source>
        <dbReference type="Google" id="ProtNLM"/>
    </source>
</evidence>
<keyword evidence="1" id="KW-0472">Membrane</keyword>
<dbReference type="EMBL" id="JAPMIV010000010">
    <property type="protein sequence ID" value="MDV6374438.1"/>
    <property type="molecule type" value="Genomic_DNA"/>
</dbReference>